<dbReference type="InterPro" id="IPR003495">
    <property type="entry name" value="CobW/HypB/UreG_nucleotide-bd"/>
</dbReference>
<dbReference type="GO" id="GO:0005737">
    <property type="term" value="C:cytoplasm"/>
    <property type="evidence" value="ECO:0007669"/>
    <property type="project" value="TreeGrafter"/>
</dbReference>
<evidence type="ECO:0000256" key="2">
    <source>
        <dbReference type="ARBA" id="ARBA00022801"/>
    </source>
</evidence>
<evidence type="ECO:0000256" key="1">
    <source>
        <dbReference type="ARBA" id="ARBA00022741"/>
    </source>
</evidence>
<organism evidence="7 8">
    <name type="scientific">Kibdelosporangium aridum</name>
    <dbReference type="NCBI Taxonomy" id="2030"/>
    <lineage>
        <taxon>Bacteria</taxon>
        <taxon>Bacillati</taxon>
        <taxon>Actinomycetota</taxon>
        <taxon>Actinomycetes</taxon>
        <taxon>Pseudonocardiales</taxon>
        <taxon>Pseudonocardiaceae</taxon>
        <taxon>Kibdelosporangium</taxon>
    </lineage>
</organism>
<keyword evidence="2" id="KW-0378">Hydrolase</keyword>
<evidence type="ECO:0000256" key="5">
    <source>
        <dbReference type="ARBA" id="ARBA00049117"/>
    </source>
</evidence>
<dbReference type="AlphaFoldDB" id="A0A1W2FD19"/>
<dbReference type="InterPro" id="IPR027417">
    <property type="entry name" value="P-loop_NTPase"/>
</dbReference>
<accession>A0A1W2FD19</accession>
<dbReference type="InterPro" id="IPR051316">
    <property type="entry name" value="Zinc-reg_GTPase_activator"/>
</dbReference>
<dbReference type="CDD" id="cd03112">
    <property type="entry name" value="CobW-like"/>
    <property type="match status" value="1"/>
</dbReference>
<feature type="domain" description="CobW C-terminal" evidence="6">
    <location>
        <begin position="219"/>
        <end position="309"/>
    </location>
</feature>
<keyword evidence="3" id="KW-0143">Chaperone</keyword>
<reference evidence="7 8" key="1">
    <citation type="submission" date="2017-04" db="EMBL/GenBank/DDBJ databases">
        <authorList>
            <person name="Afonso C.L."/>
            <person name="Miller P.J."/>
            <person name="Scott M.A."/>
            <person name="Spackman E."/>
            <person name="Goraichik I."/>
            <person name="Dimitrov K.M."/>
            <person name="Suarez D.L."/>
            <person name="Swayne D.E."/>
        </authorList>
    </citation>
    <scope>NUCLEOTIDE SEQUENCE [LARGE SCALE GENOMIC DNA]</scope>
    <source>
        <strain evidence="7 8">DSM 43828</strain>
    </source>
</reference>
<dbReference type="PANTHER" id="PTHR13748:SF62">
    <property type="entry name" value="COBW DOMAIN-CONTAINING PROTEIN"/>
    <property type="match status" value="1"/>
</dbReference>
<dbReference type="EMBL" id="FWXV01000005">
    <property type="protein sequence ID" value="SMD19508.1"/>
    <property type="molecule type" value="Genomic_DNA"/>
</dbReference>
<dbReference type="Gene3D" id="3.40.50.300">
    <property type="entry name" value="P-loop containing nucleotide triphosphate hydrolases"/>
    <property type="match status" value="1"/>
</dbReference>
<comment type="catalytic activity">
    <reaction evidence="5">
        <text>GTP + H2O = GDP + phosphate + H(+)</text>
        <dbReference type="Rhea" id="RHEA:19669"/>
        <dbReference type="ChEBI" id="CHEBI:15377"/>
        <dbReference type="ChEBI" id="CHEBI:15378"/>
        <dbReference type="ChEBI" id="CHEBI:37565"/>
        <dbReference type="ChEBI" id="CHEBI:43474"/>
        <dbReference type="ChEBI" id="CHEBI:58189"/>
    </reaction>
    <physiologicalReaction direction="left-to-right" evidence="5">
        <dbReference type="Rhea" id="RHEA:19670"/>
    </physiologicalReaction>
</comment>
<dbReference type="SUPFAM" id="SSF52540">
    <property type="entry name" value="P-loop containing nucleoside triphosphate hydrolases"/>
    <property type="match status" value="1"/>
</dbReference>
<dbReference type="Proteomes" id="UP000192674">
    <property type="component" value="Unassembled WGS sequence"/>
</dbReference>
<dbReference type="Gene3D" id="3.30.1220.10">
    <property type="entry name" value="CobW-like, C-terminal domain"/>
    <property type="match status" value="1"/>
</dbReference>
<name>A0A1W2FD19_KIBAR</name>
<dbReference type="PANTHER" id="PTHR13748">
    <property type="entry name" value="COBW-RELATED"/>
    <property type="match status" value="1"/>
</dbReference>
<comment type="similarity">
    <text evidence="4">Belongs to the SIMIBI class G3E GTPase family. ZNG1 subfamily.</text>
</comment>
<evidence type="ECO:0000313" key="7">
    <source>
        <dbReference type="EMBL" id="SMD19508.1"/>
    </source>
</evidence>
<sequence>MSPPVIPVVLLTGFLGSGKTTLLNHLLGSARGTRIGVIVNDFGQINVDAMAVAGQVDSMISLGNGCLCCVADTSDIDEMLGKLAGAKLDVIVIEASGLADPQAMVRKLLASKDDRVRYGGLVTVLDSVEFTRTHTEHPELAKALKIADLLVLNKTDLADPAALIDTVRTYNGEAPIVPVSHGRIDPELLFDRAPQLPVARQLSFDDLNDDHSDHAHAVYDTVTFTSTEPMHPVLLMDFLDNRPAGLYRMKGFVYFGLPGHTDRFGIQTVGNYLRFHRSPWPRGSTPETQLVLIGKDIDSTAVDWLEACQQTGPVEVDDMLWVTRYLDSVDDFSVDALHEPAQQRPEAEEDQA</sequence>
<dbReference type="RefSeq" id="WP_084430307.1">
    <property type="nucleotide sequence ID" value="NZ_FWXV01000005.1"/>
</dbReference>
<gene>
    <name evidence="7" type="ORF">SAMN05661093_06170</name>
</gene>
<dbReference type="SUPFAM" id="SSF90002">
    <property type="entry name" value="Hypothetical protein YjiA, C-terminal domain"/>
    <property type="match status" value="1"/>
</dbReference>
<evidence type="ECO:0000256" key="4">
    <source>
        <dbReference type="ARBA" id="ARBA00034320"/>
    </source>
</evidence>
<dbReference type="InterPro" id="IPR011629">
    <property type="entry name" value="CobW-like_C"/>
</dbReference>
<dbReference type="Pfam" id="PF07683">
    <property type="entry name" value="CobW_C"/>
    <property type="match status" value="1"/>
</dbReference>
<dbReference type="OrthoDB" id="9808822at2"/>
<proteinExistence type="inferred from homology"/>
<dbReference type="InterPro" id="IPR036627">
    <property type="entry name" value="CobW-likC_sf"/>
</dbReference>
<protein>
    <submittedName>
        <fullName evidence="7">GTPase, G3E family</fullName>
    </submittedName>
</protein>
<dbReference type="Pfam" id="PF02492">
    <property type="entry name" value="cobW"/>
    <property type="match status" value="1"/>
</dbReference>
<keyword evidence="8" id="KW-1185">Reference proteome</keyword>
<evidence type="ECO:0000256" key="3">
    <source>
        <dbReference type="ARBA" id="ARBA00023186"/>
    </source>
</evidence>
<evidence type="ECO:0000259" key="6">
    <source>
        <dbReference type="SMART" id="SM00833"/>
    </source>
</evidence>
<evidence type="ECO:0000313" key="8">
    <source>
        <dbReference type="Proteomes" id="UP000192674"/>
    </source>
</evidence>
<keyword evidence="1" id="KW-0547">Nucleotide-binding</keyword>
<dbReference type="GO" id="GO:0000166">
    <property type="term" value="F:nucleotide binding"/>
    <property type="evidence" value="ECO:0007669"/>
    <property type="project" value="UniProtKB-KW"/>
</dbReference>
<dbReference type="GO" id="GO:0016787">
    <property type="term" value="F:hydrolase activity"/>
    <property type="evidence" value="ECO:0007669"/>
    <property type="project" value="UniProtKB-KW"/>
</dbReference>
<dbReference type="SMART" id="SM00833">
    <property type="entry name" value="CobW_C"/>
    <property type="match status" value="1"/>
</dbReference>